<dbReference type="GO" id="GO:0062054">
    <property type="term" value="F:fluoride channel activity"/>
    <property type="evidence" value="ECO:0007669"/>
    <property type="project" value="UniProtKB-UniRule"/>
</dbReference>
<evidence type="ECO:0000256" key="1">
    <source>
        <dbReference type="ARBA" id="ARBA00004651"/>
    </source>
</evidence>
<dbReference type="GO" id="GO:0046872">
    <property type="term" value="F:metal ion binding"/>
    <property type="evidence" value="ECO:0007669"/>
    <property type="project" value="UniProtKB-KW"/>
</dbReference>
<dbReference type="PANTHER" id="PTHR28259:SF1">
    <property type="entry name" value="FLUORIDE EXPORT PROTEIN 1-RELATED"/>
    <property type="match status" value="1"/>
</dbReference>
<name>A0A1V3C857_9ACTN</name>
<evidence type="ECO:0000256" key="6">
    <source>
        <dbReference type="ARBA" id="ARBA00023303"/>
    </source>
</evidence>
<evidence type="ECO:0000256" key="10">
    <source>
        <dbReference type="HAMAP-Rule" id="MF_00454"/>
    </source>
</evidence>
<dbReference type="EMBL" id="JACCHL010000001">
    <property type="protein sequence ID" value="NYH53520.1"/>
    <property type="molecule type" value="Genomic_DNA"/>
</dbReference>
<feature type="transmembrane region" description="Helical" evidence="10">
    <location>
        <begin position="99"/>
        <end position="121"/>
    </location>
</feature>
<protein>
    <recommendedName>
        <fullName evidence="10">Fluoride-specific ion channel FluC</fullName>
    </recommendedName>
</protein>
<dbReference type="InterPro" id="IPR003691">
    <property type="entry name" value="FluC"/>
</dbReference>
<feature type="transmembrane region" description="Helical" evidence="10">
    <location>
        <begin position="65"/>
        <end position="83"/>
    </location>
</feature>
<evidence type="ECO:0000313" key="11">
    <source>
        <dbReference type="EMBL" id="NYH53520.1"/>
    </source>
</evidence>
<evidence type="ECO:0000313" key="14">
    <source>
        <dbReference type="Proteomes" id="UP000584931"/>
    </source>
</evidence>
<dbReference type="OrthoDB" id="5148600at2"/>
<keyword evidence="4 10" id="KW-1133">Transmembrane helix</keyword>
<keyword evidence="10" id="KW-0813">Transport</keyword>
<comment type="subcellular location">
    <subcellularLocation>
        <location evidence="1 10">Cell membrane</location>
        <topology evidence="1 10">Multi-pass membrane protein</topology>
    </subcellularLocation>
</comment>
<evidence type="ECO:0000256" key="4">
    <source>
        <dbReference type="ARBA" id="ARBA00022989"/>
    </source>
</evidence>
<evidence type="ECO:0000256" key="3">
    <source>
        <dbReference type="ARBA" id="ARBA00022692"/>
    </source>
</evidence>
<evidence type="ECO:0000256" key="7">
    <source>
        <dbReference type="ARBA" id="ARBA00035120"/>
    </source>
</evidence>
<dbReference type="GO" id="GO:0005886">
    <property type="term" value="C:plasma membrane"/>
    <property type="evidence" value="ECO:0007669"/>
    <property type="project" value="UniProtKB-SubCell"/>
</dbReference>
<evidence type="ECO:0000313" key="13">
    <source>
        <dbReference type="Proteomes" id="UP000189004"/>
    </source>
</evidence>
<sequence>MSWELWAAGLGGGAGAALRHLVDGAVRRMVSDRLPWGTLTVNTAGTLLLGLVFGVASATAVPPQAWALVAVGLCGALTTYSTFSHEVLALARNGRPLTAAAYAAATECCALGALGAGVLLARALPL</sequence>
<evidence type="ECO:0000313" key="12">
    <source>
        <dbReference type="EMBL" id="OOC56838.1"/>
    </source>
</evidence>
<dbReference type="STRING" id="501010.NOSIN_25875"/>
<keyword evidence="13" id="KW-1185">Reference proteome</keyword>
<accession>A0A1V3C857</accession>
<evidence type="ECO:0000256" key="2">
    <source>
        <dbReference type="ARBA" id="ARBA00022475"/>
    </source>
</evidence>
<accession>A0A7Z0BKT6</accession>
<keyword evidence="3 10" id="KW-0812">Transmembrane</keyword>
<reference evidence="12" key="1">
    <citation type="submission" date="2016-08" db="EMBL/GenBank/DDBJ databases">
        <authorList>
            <person name="Seilhamer J.J."/>
        </authorList>
    </citation>
    <scope>NUCLEOTIDE SEQUENCE [LARGE SCALE GENOMIC DNA]</scope>
    <source>
        <strain evidence="12">UTMC102</strain>
    </source>
</reference>
<dbReference type="Proteomes" id="UP000189004">
    <property type="component" value="Unassembled WGS sequence"/>
</dbReference>
<comment type="caution">
    <text evidence="12">The sequence shown here is derived from an EMBL/GenBank/DDBJ whole genome shotgun (WGS) entry which is preliminary data.</text>
</comment>
<dbReference type="EMBL" id="MCOK01000001">
    <property type="protein sequence ID" value="OOC56838.1"/>
    <property type="molecule type" value="Genomic_DNA"/>
</dbReference>
<keyword evidence="6 10" id="KW-0407">Ion channel</keyword>
<keyword evidence="10" id="KW-0479">Metal-binding</keyword>
<keyword evidence="10" id="KW-0915">Sodium</keyword>
<comment type="catalytic activity">
    <reaction evidence="8">
        <text>fluoride(in) = fluoride(out)</text>
        <dbReference type="Rhea" id="RHEA:76159"/>
        <dbReference type="ChEBI" id="CHEBI:17051"/>
    </reaction>
    <physiologicalReaction direction="left-to-right" evidence="8">
        <dbReference type="Rhea" id="RHEA:76160"/>
    </physiologicalReaction>
</comment>
<comment type="similarity">
    <text evidence="7 10">Belongs to the fluoride channel Fluc/FEX (TC 1.A.43) family.</text>
</comment>
<feature type="transmembrane region" description="Helical" evidence="10">
    <location>
        <begin position="34"/>
        <end position="53"/>
    </location>
</feature>
<reference evidence="11 14" key="3">
    <citation type="submission" date="2020-07" db="EMBL/GenBank/DDBJ databases">
        <title>Sequencing the genomes of 1000 actinobacteria strains.</title>
        <authorList>
            <person name="Klenk H.-P."/>
        </authorList>
    </citation>
    <scope>NUCLEOTIDE SEQUENCE [LARGE SCALE GENOMIC DNA]</scope>
    <source>
        <strain evidence="11 14">DSM 45278</strain>
    </source>
</reference>
<evidence type="ECO:0000256" key="8">
    <source>
        <dbReference type="ARBA" id="ARBA00035585"/>
    </source>
</evidence>
<dbReference type="GO" id="GO:0140114">
    <property type="term" value="P:cellular detoxification of fluoride"/>
    <property type="evidence" value="ECO:0007669"/>
    <property type="project" value="UniProtKB-UniRule"/>
</dbReference>
<dbReference type="PANTHER" id="PTHR28259">
    <property type="entry name" value="FLUORIDE EXPORT PROTEIN 1-RELATED"/>
    <property type="match status" value="1"/>
</dbReference>
<dbReference type="RefSeq" id="WP_077693280.1">
    <property type="nucleotide sequence ID" value="NZ_JACCHL010000001.1"/>
</dbReference>
<feature type="binding site" evidence="10">
    <location>
        <position position="78"/>
    </location>
    <ligand>
        <name>Na(+)</name>
        <dbReference type="ChEBI" id="CHEBI:29101"/>
        <note>structural</note>
    </ligand>
</feature>
<keyword evidence="2 10" id="KW-1003">Cell membrane</keyword>
<evidence type="ECO:0000256" key="9">
    <source>
        <dbReference type="ARBA" id="ARBA00049940"/>
    </source>
</evidence>
<keyword evidence="10" id="KW-0406">Ion transport</keyword>
<reference evidence="13" key="2">
    <citation type="submission" date="2016-08" db="EMBL/GenBank/DDBJ databases">
        <authorList>
            <person name="Tokovenko B."/>
            <person name="Kalinowski J."/>
        </authorList>
    </citation>
    <scope>NUCLEOTIDE SEQUENCE [LARGE SCALE GENOMIC DNA]</scope>
    <source>
        <strain evidence="13">UTMC102</strain>
    </source>
</reference>
<proteinExistence type="inferred from homology"/>
<comment type="activity regulation">
    <text evidence="10">Na(+) is not transported, but it plays an essential structural role and its presence is essential for fluoride channel function.</text>
</comment>
<dbReference type="Pfam" id="PF02537">
    <property type="entry name" value="CRCB"/>
    <property type="match status" value="1"/>
</dbReference>
<organism evidence="12 13">
    <name type="scientific">Nocardiopsis sinuspersici</name>
    <dbReference type="NCBI Taxonomy" id="501010"/>
    <lineage>
        <taxon>Bacteria</taxon>
        <taxon>Bacillati</taxon>
        <taxon>Actinomycetota</taxon>
        <taxon>Actinomycetes</taxon>
        <taxon>Streptosporangiales</taxon>
        <taxon>Nocardiopsidaceae</taxon>
        <taxon>Nocardiopsis</taxon>
    </lineage>
</organism>
<keyword evidence="5 10" id="KW-0472">Membrane</keyword>
<dbReference type="Proteomes" id="UP000584931">
    <property type="component" value="Unassembled WGS sequence"/>
</dbReference>
<gene>
    <name evidence="10" type="primary">fluC</name>
    <name evidence="10" type="synonym">crcB</name>
    <name evidence="11" type="ORF">HNR06_003109</name>
    <name evidence="12" type="ORF">NOSIN_25875</name>
</gene>
<comment type="function">
    <text evidence="9 10">Fluoride-specific ion channel. Important for reducing fluoride concentration in the cell, thus reducing its toxicity.</text>
</comment>
<dbReference type="NCBIfam" id="TIGR00494">
    <property type="entry name" value="crcB"/>
    <property type="match status" value="1"/>
</dbReference>
<dbReference type="AlphaFoldDB" id="A0A1V3C857"/>
<feature type="binding site" evidence="10">
    <location>
        <position position="75"/>
    </location>
    <ligand>
        <name>Na(+)</name>
        <dbReference type="ChEBI" id="CHEBI:29101"/>
        <note>structural</note>
    </ligand>
</feature>
<dbReference type="HAMAP" id="MF_00454">
    <property type="entry name" value="FluC"/>
    <property type="match status" value="1"/>
</dbReference>
<evidence type="ECO:0000256" key="5">
    <source>
        <dbReference type="ARBA" id="ARBA00023136"/>
    </source>
</evidence>